<dbReference type="Pfam" id="PF16186">
    <property type="entry name" value="Arm_3"/>
    <property type="match status" value="1"/>
</dbReference>
<dbReference type="PROSITE" id="PS50176">
    <property type="entry name" value="ARM_REPEAT"/>
    <property type="match status" value="3"/>
</dbReference>
<reference evidence="9 10" key="1">
    <citation type="submission" date="2011-02" db="EMBL/GenBank/DDBJ databases">
        <title>The Genome Sequence of Sphaeroforma arctica JP610.</title>
        <authorList>
            <consortium name="The Broad Institute Genome Sequencing Platform"/>
            <person name="Russ C."/>
            <person name="Cuomo C."/>
            <person name="Young S.K."/>
            <person name="Zeng Q."/>
            <person name="Gargeya S."/>
            <person name="Alvarado L."/>
            <person name="Berlin A."/>
            <person name="Chapman S.B."/>
            <person name="Chen Z."/>
            <person name="Freedman E."/>
            <person name="Gellesch M."/>
            <person name="Goldberg J."/>
            <person name="Griggs A."/>
            <person name="Gujja S."/>
            <person name="Heilman E."/>
            <person name="Heiman D."/>
            <person name="Howarth C."/>
            <person name="Mehta T."/>
            <person name="Neiman D."/>
            <person name="Pearson M."/>
            <person name="Roberts A."/>
            <person name="Saif S."/>
            <person name="Shea T."/>
            <person name="Shenoy N."/>
            <person name="Sisk P."/>
            <person name="Stolte C."/>
            <person name="Sykes S."/>
            <person name="White J."/>
            <person name="Yandava C."/>
            <person name="Burger G."/>
            <person name="Gray M.W."/>
            <person name="Holland P.W.H."/>
            <person name="King N."/>
            <person name="Lang F.B.F."/>
            <person name="Roger A.J."/>
            <person name="Ruiz-Trillo I."/>
            <person name="Haas B."/>
            <person name="Nusbaum C."/>
            <person name="Birren B."/>
        </authorList>
    </citation>
    <scope>NUCLEOTIDE SEQUENCE [LARGE SCALE GENOMIC DNA]</scope>
    <source>
        <strain evidence="9 10">JP610</strain>
    </source>
</reference>
<feature type="compositionally biased region" description="Basic and acidic residues" evidence="7">
    <location>
        <begin position="26"/>
        <end position="39"/>
    </location>
</feature>
<dbReference type="AlphaFoldDB" id="A0A0L0G9Y6"/>
<evidence type="ECO:0000256" key="5">
    <source>
        <dbReference type="PIRNR" id="PIRNR005673"/>
    </source>
</evidence>
<evidence type="ECO:0000256" key="4">
    <source>
        <dbReference type="ARBA" id="ARBA00022927"/>
    </source>
</evidence>
<proteinExistence type="inferred from homology"/>
<dbReference type="InterPro" id="IPR000225">
    <property type="entry name" value="Armadillo"/>
</dbReference>
<evidence type="ECO:0000256" key="7">
    <source>
        <dbReference type="SAM" id="MobiDB-lite"/>
    </source>
</evidence>
<dbReference type="EMBL" id="KQ241689">
    <property type="protein sequence ID" value="KNC85686.1"/>
    <property type="molecule type" value="Genomic_DNA"/>
</dbReference>
<dbReference type="Pfam" id="PF00514">
    <property type="entry name" value="Arm"/>
    <property type="match status" value="7"/>
</dbReference>
<dbReference type="OrthoDB" id="29145at2759"/>
<dbReference type="Gene3D" id="1.20.5.690">
    <property type="entry name" value="Importin-alpha, importin-beta-binding domain"/>
    <property type="match status" value="1"/>
</dbReference>
<dbReference type="GO" id="GO:0061608">
    <property type="term" value="F:nuclear import signal receptor activity"/>
    <property type="evidence" value="ECO:0007669"/>
    <property type="project" value="InterPro"/>
</dbReference>
<dbReference type="GO" id="GO:0006606">
    <property type="term" value="P:protein import into nucleus"/>
    <property type="evidence" value="ECO:0007669"/>
    <property type="project" value="InterPro"/>
</dbReference>
<evidence type="ECO:0000256" key="6">
    <source>
        <dbReference type="PROSITE-ProRule" id="PRU00259"/>
    </source>
</evidence>
<keyword evidence="2 5" id="KW-0813">Transport</keyword>
<keyword evidence="4 5" id="KW-0653">Protein transport</keyword>
<protein>
    <recommendedName>
        <fullName evidence="5">Importin subunit alpha</fullName>
    </recommendedName>
</protein>
<accession>A0A0L0G9Y6</accession>
<name>A0A0L0G9Y6_9EUKA</name>
<keyword evidence="3" id="KW-0677">Repeat</keyword>
<evidence type="ECO:0000256" key="2">
    <source>
        <dbReference type="ARBA" id="ARBA00022448"/>
    </source>
</evidence>
<dbReference type="GeneID" id="25902639"/>
<feature type="repeat" description="ARM" evidence="6">
    <location>
        <begin position="120"/>
        <end position="165"/>
    </location>
</feature>
<dbReference type="SUPFAM" id="SSF48371">
    <property type="entry name" value="ARM repeat"/>
    <property type="match status" value="1"/>
</dbReference>
<feature type="repeat" description="ARM" evidence="6">
    <location>
        <begin position="292"/>
        <end position="334"/>
    </location>
</feature>
<evidence type="ECO:0000259" key="8">
    <source>
        <dbReference type="PROSITE" id="PS51214"/>
    </source>
</evidence>
<dbReference type="STRING" id="667725.A0A0L0G9Y6"/>
<dbReference type="InterPro" id="IPR011989">
    <property type="entry name" value="ARM-like"/>
</dbReference>
<evidence type="ECO:0000256" key="1">
    <source>
        <dbReference type="ARBA" id="ARBA00010394"/>
    </source>
</evidence>
<gene>
    <name evidence="9" type="ORF">SARC_02135</name>
</gene>
<dbReference type="GO" id="GO:0005737">
    <property type="term" value="C:cytoplasm"/>
    <property type="evidence" value="ECO:0007669"/>
    <property type="project" value="InterPro"/>
</dbReference>
<dbReference type="Proteomes" id="UP000054560">
    <property type="component" value="Unassembled WGS sequence"/>
</dbReference>
<dbReference type="PIRSF" id="PIRSF005673">
    <property type="entry name" value="Importin_alpha"/>
    <property type="match status" value="1"/>
</dbReference>
<dbReference type="PANTHER" id="PTHR23316">
    <property type="entry name" value="IMPORTIN ALPHA"/>
    <property type="match status" value="1"/>
</dbReference>
<keyword evidence="10" id="KW-1185">Reference proteome</keyword>
<dbReference type="InterPro" id="IPR032413">
    <property type="entry name" value="Arm_3"/>
</dbReference>
<feature type="region of interest" description="Disordered" evidence="7">
    <location>
        <begin position="1"/>
        <end position="39"/>
    </location>
</feature>
<evidence type="ECO:0000313" key="10">
    <source>
        <dbReference type="Proteomes" id="UP000054560"/>
    </source>
</evidence>
<sequence length="532" mass="58457">MSNILGAANMNGSPNTTETTRVVKNKGKDADHMRERRRESNIALRKNKREKEMLQKRRNVLSVVEDETSIENGPALPLDNLVQSLMSEDLESQYAGAHGIRKILSRAENPPIKDVLQYAAVVPRMISFLSELYDGHTTIQLEAAWALTNIASGDKNQTLAVVKAGAVPSFVRLLNSPAEDVAEQAVWALGNIAGDCSQYRDYVLECGVLRPLLALIANTHKVGVTRNATWALSNLCRGKDPRPNFVEIAPAVPTLARLLYGDDEEVLGDATWALSYICDGGDDKISAVIDSGAVRRLVELLMHTKVSVKTPALRCIGNIVTGAENPTQVVINCGALPMLLALLDYNKETIKKEACWTISNITAGTQAQIQAVIDGNVIPPLLRTLTNSSEQRTRDEACWALANLCMGGSDSQRKYLVEQGFLKPFCENLNTSAQLCRVMLESLKMVCETGQTEALISGQKNLYALYVEEVGGVDILERLQEHENLEIYNLAHNLIMDYFAEEDDIDENVAPLAGDDSYQFGQDTSQQGSFNF</sequence>
<feature type="compositionally biased region" description="Polar residues" evidence="7">
    <location>
        <begin position="10"/>
        <end position="22"/>
    </location>
</feature>
<evidence type="ECO:0000313" key="9">
    <source>
        <dbReference type="EMBL" id="KNC85686.1"/>
    </source>
</evidence>
<feature type="repeat" description="ARM" evidence="6">
    <location>
        <begin position="165"/>
        <end position="193"/>
    </location>
</feature>
<feature type="domain" description="IBB" evidence="8">
    <location>
        <begin position="3"/>
        <end position="67"/>
    </location>
</feature>
<dbReference type="FunFam" id="1.25.10.10:FF:000009">
    <property type="entry name" value="Importin subunit alpha"/>
    <property type="match status" value="1"/>
</dbReference>
<dbReference type="Pfam" id="PF01749">
    <property type="entry name" value="IBB"/>
    <property type="match status" value="1"/>
</dbReference>
<evidence type="ECO:0000256" key="3">
    <source>
        <dbReference type="ARBA" id="ARBA00022737"/>
    </source>
</evidence>
<dbReference type="Gene3D" id="1.25.10.10">
    <property type="entry name" value="Leucine-rich Repeat Variant"/>
    <property type="match status" value="1"/>
</dbReference>
<dbReference type="InterPro" id="IPR002652">
    <property type="entry name" value="Importin-a_IBB"/>
</dbReference>
<dbReference type="PROSITE" id="PS51214">
    <property type="entry name" value="IBB"/>
    <property type="match status" value="1"/>
</dbReference>
<dbReference type="InterPro" id="IPR024931">
    <property type="entry name" value="Importin_alpha"/>
</dbReference>
<dbReference type="RefSeq" id="XP_014159588.1">
    <property type="nucleotide sequence ID" value="XM_014304113.1"/>
</dbReference>
<comment type="similarity">
    <text evidence="1 5">Belongs to the importin alpha family.</text>
</comment>
<dbReference type="eggNOG" id="KOG0166">
    <property type="taxonomic scope" value="Eukaryota"/>
</dbReference>
<organism evidence="9 10">
    <name type="scientific">Sphaeroforma arctica JP610</name>
    <dbReference type="NCBI Taxonomy" id="667725"/>
    <lineage>
        <taxon>Eukaryota</taxon>
        <taxon>Ichthyosporea</taxon>
        <taxon>Ichthyophonida</taxon>
        <taxon>Sphaeroforma</taxon>
    </lineage>
</organism>
<dbReference type="InterPro" id="IPR016024">
    <property type="entry name" value="ARM-type_fold"/>
</dbReference>
<dbReference type="GO" id="GO:0005634">
    <property type="term" value="C:nucleus"/>
    <property type="evidence" value="ECO:0007669"/>
    <property type="project" value="UniProtKB-ARBA"/>
</dbReference>
<dbReference type="InterPro" id="IPR036975">
    <property type="entry name" value="Importin-a_IBB_sf"/>
</dbReference>
<dbReference type="SMART" id="SM00185">
    <property type="entry name" value="ARM"/>
    <property type="match status" value="8"/>
</dbReference>